<reference evidence="3 4" key="1">
    <citation type="journal article" date="2014" name="Genome Biol. Evol.">
        <title>The secreted proteins of Achlya hypogyna and Thraustotheca clavata identify the ancestral oomycete secretome and reveal gene acquisitions by horizontal gene transfer.</title>
        <authorList>
            <person name="Misner I."/>
            <person name="Blouin N."/>
            <person name="Leonard G."/>
            <person name="Richards T.A."/>
            <person name="Lane C.E."/>
        </authorList>
    </citation>
    <scope>NUCLEOTIDE SEQUENCE [LARGE SCALE GENOMIC DNA]</scope>
    <source>
        <strain evidence="3 4">ATCC 48635</strain>
    </source>
</reference>
<dbReference type="OrthoDB" id="165010at2759"/>
<feature type="domain" description="SWIM-type" evidence="2">
    <location>
        <begin position="363"/>
        <end position="395"/>
    </location>
</feature>
<dbReference type="PANTHER" id="PTHR31973:SF187">
    <property type="entry name" value="MUTATOR TRANSPOSASE MUDRA PROTEIN"/>
    <property type="match status" value="1"/>
</dbReference>
<dbReference type="AlphaFoldDB" id="A0A1V9Y9H3"/>
<evidence type="ECO:0000259" key="2">
    <source>
        <dbReference type="PROSITE" id="PS50966"/>
    </source>
</evidence>
<dbReference type="EMBL" id="JNBR01002470">
    <property type="protein sequence ID" value="OQR82381.1"/>
    <property type="molecule type" value="Genomic_DNA"/>
</dbReference>
<name>A0A1V9Y9H3_ACHHY</name>
<organism evidence="3 4">
    <name type="scientific">Achlya hypogyna</name>
    <name type="common">Oomycete</name>
    <name type="synonym">Protoachlya hypogyna</name>
    <dbReference type="NCBI Taxonomy" id="1202772"/>
    <lineage>
        <taxon>Eukaryota</taxon>
        <taxon>Sar</taxon>
        <taxon>Stramenopiles</taxon>
        <taxon>Oomycota</taxon>
        <taxon>Saprolegniomycetes</taxon>
        <taxon>Saprolegniales</taxon>
        <taxon>Achlyaceae</taxon>
        <taxon>Achlya</taxon>
    </lineage>
</organism>
<keyword evidence="1" id="KW-0862">Zinc</keyword>
<sequence length="462" mass="51587">MKDKALAEDKTVRVTVSSGSTKRYECKCSECPYYVLFCRRQTRGVPLHQQPWYISSFNDRHLNCTSSRTPTAAQIAALPSVRTAVGTNPSIKAREIVGEAQGNDNINLDNCLCKLYRAPSSRNLRIMGIDGAHSLHPIFDGKQLLLVGRDADFCNVTLGIALIENESRDDNNWFWSYVQASGLRWDVPVLCDRSAGLIAAANDLFPCLFFCTVHIVRNLKANFKGFRAWDEGCIWALQATTTKEDYDTRLIGWALYPYVATTPLYGWRSTNFVESENASGKALGHRAKNPYEYFNGMCADMATDAYERHKLAVKWDEEGLKITPKAWARMEAEKEQASAFAARPTSENIVVVTAKGQLTTGSWKVNTADHTCTCTFMAQYGIPCRHYCSALLKIGSFEQTFNGFHQEYQVASYYDAYSGQSIVLPVDINITSDPTLLPATCTKKNGRGVKATKRKKSRGENA</sequence>
<evidence type="ECO:0000313" key="4">
    <source>
        <dbReference type="Proteomes" id="UP000243579"/>
    </source>
</evidence>
<evidence type="ECO:0000256" key="1">
    <source>
        <dbReference type="PROSITE-ProRule" id="PRU00325"/>
    </source>
</evidence>
<keyword evidence="1" id="KW-0479">Metal-binding</keyword>
<dbReference type="PROSITE" id="PS50966">
    <property type="entry name" value="ZF_SWIM"/>
    <property type="match status" value="1"/>
</dbReference>
<keyword evidence="4" id="KW-1185">Reference proteome</keyword>
<proteinExistence type="predicted"/>
<dbReference type="Proteomes" id="UP000243579">
    <property type="component" value="Unassembled WGS sequence"/>
</dbReference>
<protein>
    <recommendedName>
        <fullName evidence="2">SWIM-type domain-containing protein</fullName>
    </recommendedName>
</protein>
<dbReference type="Pfam" id="PF04434">
    <property type="entry name" value="SWIM"/>
    <property type="match status" value="1"/>
</dbReference>
<dbReference type="PANTHER" id="PTHR31973">
    <property type="entry name" value="POLYPROTEIN, PUTATIVE-RELATED"/>
    <property type="match status" value="1"/>
</dbReference>
<dbReference type="GO" id="GO:0008270">
    <property type="term" value="F:zinc ion binding"/>
    <property type="evidence" value="ECO:0007669"/>
    <property type="project" value="UniProtKB-KW"/>
</dbReference>
<gene>
    <name evidence="3" type="ORF">ACHHYP_16146</name>
</gene>
<keyword evidence="1" id="KW-0863">Zinc-finger</keyword>
<evidence type="ECO:0000313" key="3">
    <source>
        <dbReference type="EMBL" id="OQR82381.1"/>
    </source>
</evidence>
<accession>A0A1V9Y9H3</accession>
<dbReference type="InterPro" id="IPR007527">
    <property type="entry name" value="Znf_SWIM"/>
</dbReference>
<comment type="caution">
    <text evidence="3">The sequence shown here is derived from an EMBL/GenBank/DDBJ whole genome shotgun (WGS) entry which is preliminary data.</text>
</comment>